<proteinExistence type="predicted"/>
<dbReference type="AlphaFoldDB" id="A0A7S4JBK1"/>
<gene>
    <name evidence="2" type="ORF">OAUR00152_LOCUS25481</name>
</gene>
<evidence type="ECO:0000313" key="2">
    <source>
        <dbReference type="EMBL" id="CAE2258540.1"/>
    </source>
</evidence>
<dbReference type="EMBL" id="HBKQ01036952">
    <property type="protein sequence ID" value="CAE2258540.1"/>
    <property type="molecule type" value="Transcribed_RNA"/>
</dbReference>
<reference evidence="2" key="1">
    <citation type="submission" date="2021-01" db="EMBL/GenBank/DDBJ databases">
        <authorList>
            <person name="Corre E."/>
            <person name="Pelletier E."/>
            <person name="Niang G."/>
            <person name="Scheremetjew M."/>
            <person name="Finn R."/>
            <person name="Kale V."/>
            <person name="Holt S."/>
            <person name="Cochrane G."/>
            <person name="Meng A."/>
            <person name="Brown T."/>
            <person name="Cohen L."/>
        </authorList>
    </citation>
    <scope>NUCLEOTIDE SEQUENCE</scope>
    <source>
        <strain evidence="2">Isolate 1302-5</strain>
    </source>
</reference>
<organism evidence="2">
    <name type="scientific">Odontella aurita</name>
    <dbReference type="NCBI Taxonomy" id="265563"/>
    <lineage>
        <taxon>Eukaryota</taxon>
        <taxon>Sar</taxon>
        <taxon>Stramenopiles</taxon>
        <taxon>Ochrophyta</taxon>
        <taxon>Bacillariophyta</taxon>
        <taxon>Mediophyceae</taxon>
        <taxon>Biddulphiophycidae</taxon>
        <taxon>Eupodiscales</taxon>
        <taxon>Odontellaceae</taxon>
        <taxon>Odontella</taxon>
    </lineage>
</organism>
<feature type="region of interest" description="Disordered" evidence="1">
    <location>
        <begin position="27"/>
        <end position="62"/>
    </location>
</feature>
<sequence length="206" mass="22932">MSLDVSSLCDGGSFVSPVPSRRRLFVSPISSRRKGKSSLRSHHASRMARKRGPRSMKVKHSMSSVASSLQLLSLTKEGAAADNREKGAHEQVLRKSKMWTNRNLPPTILLPICLSSEGGPTKRNSCRQARKLTPRLTMRPEPLHTEPRCMSYDNALAFCGELDSDEENCNFNDRQGHQTTTPRRPCIWTTNAGTLDIPFISTPTKT</sequence>
<name>A0A7S4JBK1_9STRA</name>
<protein>
    <submittedName>
        <fullName evidence="2">Uncharacterized protein</fullName>
    </submittedName>
</protein>
<accession>A0A7S4JBK1</accession>
<feature type="compositionally biased region" description="Basic residues" evidence="1">
    <location>
        <begin position="31"/>
        <end position="60"/>
    </location>
</feature>
<evidence type="ECO:0000256" key="1">
    <source>
        <dbReference type="SAM" id="MobiDB-lite"/>
    </source>
</evidence>